<dbReference type="RefSeq" id="WP_050753665.1">
    <property type="nucleotide sequence ID" value="NZ_JQKC01000005.1"/>
</dbReference>
<gene>
    <name evidence="2" type="ORF">Bccel_4150</name>
</gene>
<keyword evidence="3" id="KW-1185">Reference proteome</keyword>
<comment type="caution">
    <text evidence="2">The sequence shown here is derived from an EMBL/GenBank/DDBJ whole genome shotgun (WGS) entry which is preliminary data.</text>
</comment>
<dbReference type="AlphaFoldDB" id="A0A0L6JSQ4"/>
<dbReference type="PATRIC" id="fig|398512.5.peg.4343"/>
<sequence>MFSQDNLNKILRDVMGCLNRNVPGSNSDKNKSNKNSNGNKINITPAQALVIAGIIGGVLEVDSVLVDKDQVVQIVLAGSLKQKTELEKMFDDIGSMPFDEVLKAMLGRL</sequence>
<name>A0A0L6JSQ4_9FIRM</name>
<reference evidence="3" key="1">
    <citation type="submission" date="2015-07" db="EMBL/GenBank/DDBJ databases">
        <title>Near-Complete Genome Sequence of the Cellulolytic Bacterium Bacteroides (Pseudobacteroides) cellulosolvens ATCC 35603.</title>
        <authorList>
            <person name="Dassa B."/>
            <person name="Utturkar S.M."/>
            <person name="Klingeman D.M."/>
            <person name="Hurt R.A."/>
            <person name="Keller M."/>
            <person name="Xu J."/>
            <person name="Reddy Y.H.K."/>
            <person name="Borovok I."/>
            <person name="Grinberg I.R."/>
            <person name="Lamed R."/>
            <person name="Zhivin O."/>
            <person name="Bayer E.A."/>
            <person name="Brown S.D."/>
        </authorList>
    </citation>
    <scope>NUCLEOTIDE SEQUENCE [LARGE SCALE GENOMIC DNA]</scope>
    <source>
        <strain evidence="3">DSM 2933</strain>
    </source>
</reference>
<dbReference type="EMBL" id="LGTC01000001">
    <property type="protein sequence ID" value="KNY28876.1"/>
    <property type="molecule type" value="Genomic_DNA"/>
</dbReference>
<dbReference type="OrthoDB" id="2087198at2"/>
<organism evidence="2 3">
    <name type="scientific">Pseudobacteroides cellulosolvens ATCC 35603 = DSM 2933</name>
    <dbReference type="NCBI Taxonomy" id="398512"/>
    <lineage>
        <taxon>Bacteria</taxon>
        <taxon>Bacillati</taxon>
        <taxon>Bacillota</taxon>
        <taxon>Clostridia</taxon>
        <taxon>Eubacteriales</taxon>
        <taxon>Oscillospiraceae</taxon>
        <taxon>Pseudobacteroides</taxon>
    </lineage>
</organism>
<protein>
    <submittedName>
        <fullName evidence="2">Uncharacterized protein</fullName>
    </submittedName>
</protein>
<feature type="region of interest" description="Disordered" evidence="1">
    <location>
        <begin position="20"/>
        <end position="40"/>
    </location>
</feature>
<dbReference type="STRING" id="398512.Bccel_4150"/>
<dbReference type="Proteomes" id="UP000036923">
    <property type="component" value="Unassembled WGS sequence"/>
</dbReference>
<evidence type="ECO:0000313" key="3">
    <source>
        <dbReference type="Proteomes" id="UP000036923"/>
    </source>
</evidence>
<accession>A0A0L6JSQ4</accession>
<proteinExistence type="predicted"/>
<evidence type="ECO:0000256" key="1">
    <source>
        <dbReference type="SAM" id="MobiDB-lite"/>
    </source>
</evidence>
<dbReference type="eggNOG" id="ENOG50336Y4">
    <property type="taxonomic scope" value="Bacteria"/>
</dbReference>
<evidence type="ECO:0000313" key="2">
    <source>
        <dbReference type="EMBL" id="KNY28876.1"/>
    </source>
</evidence>